<keyword evidence="6" id="KW-1185">Reference proteome</keyword>
<evidence type="ECO:0000256" key="3">
    <source>
        <dbReference type="ARBA" id="ARBA00022729"/>
    </source>
</evidence>
<sequence>MKKSTLTLAVMAGALGLPLTAEQASAAPAFVDDVMGSSFFKDSKATLGLRNFYVNEDTRHAGPGGAQTASDWGQGFALKYQSGFTEGPVGFGVDALGLWAVRLSGGGNGPGGDVRPASFPSDSGAPVDQFGSFGLTGKVRVSKTIGEYGTLTPNLPVIQTTDSRILTQTFNGGQITSKEIDNLTLVGGRIDHTKTRASSDMVGFGLPGTYNSRADSNEFYYGGGDYKVTKDLLVQYYYANMKNYYNQHFAGLVHNWGLPVGKLTTDLRFFHSTSDGQNSNSTSRNDYGSRGYYGNGRQFGKVDNDAYSAMFTYSLKGHSLSAGYQVLTGKSDFPFIDAGDGNTAYLITNALVGRFQHAGERTWLAQYAYDFANIGLPGLRASAVYLQGNGIDSARGNLSQHETNVRLDYVIQSGMLKGLGFTYRGGILRGQNIPGDADRDHNRLIVSYSIPLL</sequence>
<evidence type="ECO:0000256" key="1">
    <source>
        <dbReference type="ARBA" id="ARBA00009075"/>
    </source>
</evidence>
<dbReference type="Gene3D" id="2.40.160.10">
    <property type="entry name" value="Porin"/>
    <property type="match status" value="1"/>
</dbReference>
<evidence type="ECO:0000256" key="4">
    <source>
        <dbReference type="SAM" id="SignalP"/>
    </source>
</evidence>
<comment type="caution">
    <text evidence="5">The sequence shown here is derived from an EMBL/GenBank/DDBJ whole genome shotgun (WGS) entry which is preliminary data.</text>
</comment>
<keyword evidence="3 4" id="KW-0732">Signal</keyword>
<feature type="signal peptide" evidence="4">
    <location>
        <begin position="1"/>
        <end position="26"/>
    </location>
</feature>
<keyword evidence="2" id="KW-0813">Transport</keyword>
<comment type="similarity">
    <text evidence="1">Belongs to the outer membrane porin (Opr) (TC 1.B.25) family.</text>
</comment>
<dbReference type="PANTHER" id="PTHR34596:SF2">
    <property type="entry name" value="CHITOPORIN"/>
    <property type="match status" value="1"/>
</dbReference>
<dbReference type="PANTHER" id="PTHR34596">
    <property type="entry name" value="CHITOPORIN"/>
    <property type="match status" value="1"/>
</dbReference>
<dbReference type="EMBL" id="JBHRSJ010000031">
    <property type="protein sequence ID" value="MFC2973556.1"/>
    <property type="molecule type" value="Genomic_DNA"/>
</dbReference>
<evidence type="ECO:0000313" key="6">
    <source>
        <dbReference type="Proteomes" id="UP001595457"/>
    </source>
</evidence>
<evidence type="ECO:0000313" key="5">
    <source>
        <dbReference type="EMBL" id="MFC2973556.1"/>
    </source>
</evidence>
<reference evidence="6" key="1">
    <citation type="journal article" date="2019" name="Int. J. Syst. Evol. Microbiol.">
        <title>The Global Catalogue of Microorganisms (GCM) 10K type strain sequencing project: providing services to taxonomists for standard genome sequencing and annotation.</title>
        <authorList>
            <consortium name="The Broad Institute Genomics Platform"/>
            <consortium name="The Broad Institute Genome Sequencing Center for Infectious Disease"/>
            <person name="Wu L."/>
            <person name="Ma J."/>
        </authorList>
    </citation>
    <scope>NUCLEOTIDE SEQUENCE [LARGE SCALE GENOMIC DNA]</scope>
    <source>
        <strain evidence="6">KCTC 62195</strain>
    </source>
</reference>
<dbReference type="Proteomes" id="UP001595457">
    <property type="component" value="Unassembled WGS sequence"/>
</dbReference>
<proteinExistence type="inferred from homology"/>
<accession>A0ABV7AXX8</accession>
<dbReference type="InterPro" id="IPR005318">
    <property type="entry name" value="OM_porin_bac"/>
</dbReference>
<gene>
    <name evidence="5" type="ORF">ACFOJE_15235</name>
</gene>
<organism evidence="5 6">
    <name type="scientific">Azotobacter bryophylli</name>
    <dbReference type="NCBI Taxonomy" id="1986537"/>
    <lineage>
        <taxon>Bacteria</taxon>
        <taxon>Pseudomonadati</taxon>
        <taxon>Pseudomonadota</taxon>
        <taxon>Gammaproteobacteria</taxon>
        <taxon>Pseudomonadales</taxon>
        <taxon>Pseudomonadaceae</taxon>
        <taxon>Azotobacter</taxon>
    </lineage>
</organism>
<feature type="chain" id="PRO_5046162589" evidence="4">
    <location>
        <begin position="27"/>
        <end position="453"/>
    </location>
</feature>
<dbReference type="RefSeq" id="WP_377815318.1">
    <property type="nucleotide sequence ID" value="NZ_JBHRSJ010000031.1"/>
</dbReference>
<protein>
    <submittedName>
        <fullName evidence="5">OprD family outer membrane porin</fullName>
    </submittedName>
</protein>
<dbReference type="Pfam" id="PF03573">
    <property type="entry name" value="OprD"/>
    <property type="match status" value="1"/>
</dbReference>
<name>A0ABV7AXX8_9GAMM</name>
<dbReference type="InterPro" id="IPR023614">
    <property type="entry name" value="Porin_dom_sf"/>
</dbReference>
<evidence type="ECO:0000256" key="2">
    <source>
        <dbReference type="ARBA" id="ARBA00022448"/>
    </source>
</evidence>